<protein>
    <submittedName>
        <fullName evidence="1">Uncharacterized protein</fullName>
    </submittedName>
</protein>
<gene>
    <name evidence="1" type="ORF">SLEP1_g7252</name>
</gene>
<organism evidence="1 2">
    <name type="scientific">Rubroshorea leprosula</name>
    <dbReference type="NCBI Taxonomy" id="152421"/>
    <lineage>
        <taxon>Eukaryota</taxon>
        <taxon>Viridiplantae</taxon>
        <taxon>Streptophyta</taxon>
        <taxon>Embryophyta</taxon>
        <taxon>Tracheophyta</taxon>
        <taxon>Spermatophyta</taxon>
        <taxon>Magnoliopsida</taxon>
        <taxon>eudicotyledons</taxon>
        <taxon>Gunneridae</taxon>
        <taxon>Pentapetalae</taxon>
        <taxon>rosids</taxon>
        <taxon>malvids</taxon>
        <taxon>Malvales</taxon>
        <taxon>Dipterocarpaceae</taxon>
        <taxon>Rubroshorea</taxon>
    </lineage>
</organism>
<dbReference type="Proteomes" id="UP001054252">
    <property type="component" value="Unassembled WGS sequence"/>
</dbReference>
<comment type="caution">
    <text evidence="1">The sequence shown here is derived from an EMBL/GenBank/DDBJ whole genome shotgun (WGS) entry which is preliminary data.</text>
</comment>
<proteinExistence type="predicted"/>
<accession>A0AAV5I723</accession>
<sequence length="51" mass="6046">MRKLSARTYVLIESTECSRWCNTAMIFLPIWDSVSTNTIRVYILQRFCISK</sequence>
<dbReference type="AlphaFoldDB" id="A0AAV5I723"/>
<name>A0AAV5I723_9ROSI</name>
<reference evidence="1 2" key="1">
    <citation type="journal article" date="2021" name="Commun. Biol.">
        <title>The genome of Shorea leprosula (Dipterocarpaceae) highlights the ecological relevance of drought in aseasonal tropical rainforests.</title>
        <authorList>
            <person name="Ng K.K.S."/>
            <person name="Kobayashi M.J."/>
            <person name="Fawcett J.A."/>
            <person name="Hatakeyama M."/>
            <person name="Paape T."/>
            <person name="Ng C.H."/>
            <person name="Ang C.C."/>
            <person name="Tnah L.H."/>
            <person name="Lee C.T."/>
            <person name="Nishiyama T."/>
            <person name="Sese J."/>
            <person name="O'Brien M.J."/>
            <person name="Copetti D."/>
            <person name="Mohd Noor M.I."/>
            <person name="Ong R.C."/>
            <person name="Putra M."/>
            <person name="Sireger I.Z."/>
            <person name="Indrioko S."/>
            <person name="Kosugi Y."/>
            <person name="Izuno A."/>
            <person name="Isagi Y."/>
            <person name="Lee S.L."/>
            <person name="Shimizu K.K."/>
        </authorList>
    </citation>
    <scope>NUCLEOTIDE SEQUENCE [LARGE SCALE GENOMIC DNA]</scope>
    <source>
        <strain evidence="1">214</strain>
    </source>
</reference>
<evidence type="ECO:0000313" key="2">
    <source>
        <dbReference type="Proteomes" id="UP001054252"/>
    </source>
</evidence>
<evidence type="ECO:0000313" key="1">
    <source>
        <dbReference type="EMBL" id="GKU93677.1"/>
    </source>
</evidence>
<dbReference type="EMBL" id="BPVZ01000007">
    <property type="protein sequence ID" value="GKU93677.1"/>
    <property type="molecule type" value="Genomic_DNA"/>
</dbReference>
<keyword evidence="2" id="KW-1185">Reference proteome</keyword>